<dbReference type="RefSeq" id="WP_084652936.1">
    <property type="nucleotide sequence ID" value="NZ_MIPT01000001.1"/>
</dbReference>
<evidence type="ECO:0008006" key="3">
    <source>
        <dbReference type="Google" id="ProtNLM"/>
    </source>
</evidence>
<reference evidence="1 2" key="1">
    <citation type="submission" date="2016-09" db="EMBL/GenBank/DDBJ databases">
        <title>Metabolic pathway, cell adaptation mechanisms and a novel monoxygenase revealed through proteogenomic-transcription analysis of a Sphingomonas haloaromaticamans strain degrading the fungicide ortho-phenylphenol.</title>
        <authorList>
            <person name="Perruchon C."/>
            <person name="Papadopoulou E.S."/>
            <person name="Rousidou C."/>
            <person name="Vasileiadis S."/>
            <person name="Tanou G."/>
            <person name="Amoutzias G."/>
            <person name="Molassiotis A."/>
            <person name="Karpouzas D.G."/>
        </authorList>
    </citation>
    <scope>NUCLEOTIDE SEQUENCE [LARGE SCALE GENOMIC DNA]</scope>
    <source>
        <strain evidence="1 2">P3</strain>
    </source>
</reference>
<dbReference type="InterPro" id="IPR023346">
    <property type="entry name" value="Lysozyme-like_dom_sf"/>
</dbReference>
<name>A0A1S1HA99_9SPHN</name>
<dbReference type="AlphaFoldDB" id="A0A1S1HA99"/>
<evidence type="ECO:0000313" key="1">
    <source>
        <dbReference type="EMBL" id="OHT19015.1"/>
    </source>
</evidence>
<dbReference type="SUPFAM" id="SSF53955">
    <property type="entry name" value="Lysozyme-like"/>
    <property type="match status" value="1"/>
</dbReference>
<keyword evidence="2" id="KW-1185">Reference proteome</keyword>
<dbReference type="EMBL" id="MIPT01000001">
    <property type="protein sequence ID" value="OHT19015.1"/>
    <property type="molecule type" value="Genomic_DNA"/>
</dbReference>
<dbReference type="Gene3D" id="1.10.530.10">
    <property type="match status" value="1"/>
</dbReference>
<sequence length="308" mass="32379">MTAPYLRGTGSIRASADKAAVRDAIGRAAERTGADFTYLFNQAKSESGLDPYAKASTSSAGGLYQFIDQSWLGVLKQHGGTHGYGWAADAISWSGGRWRVAPAAREAVFALRNDPQASALMAGEFAQDNADGLRAALGREPSAGDLYFAHFLGLAGARKFLKAAQDNPDAPAAAMFPREAAVNRTIFYTRSGTARSLDEVYRLMARKVETPGGGSAMERPVRMAALEGATDVAMTATPLTASLSDAVRLVDVPASTARPAGDMPDTMLALAGRTGGVNVLKPSPQFATLAYLLVASPFDRDEGTRGDI</sequence>
<proteinExistence type="predicted"/>
<dbReference type="OrthoDB" id="8477976at2"/>
<organism evidence="1 2">
    <name type="scientific">Edaphosphingomonas haloaromaticamans</name>
    <dbReference type="NCBI Taxonomy" id="653954"/>
    <lineage>
        <taxon>Bacteria</taxon>
        <taxon>Pseudomonadati</taxon>
        <taxon>Pseudomonadota</taxon>
        <taxon>Alphaproteobacteria</taxon>
        <taxon>Sphingomonadales</taxon>
        <taxon>Rhizorhabdaceae</taxon>
        <taxon>Edaphosphingomonas</taxon>
    </lineage>
</organism>
<evidence type="ECO:0000313" key="2">
    <source>
        <dbReference type="Proteomes" id="UP000179467"/>
    </source>
</evidence>
<gene>
    <name evidence="1" type="ORF">BHE75_00995</name>
</gene>
<dbReference type="Proteomes" id="UP000179467">
    <property type="component" value="Unassembled WGS sequence"/>
</dbReference>
<accession>A0A1S1HA99</accession>
<comment type="caution">
    <text evidence="1">The sequence shown here is derived from an EMBL/GenBank/DDBJ whole genome shotgun (WGS) entry which is preliminary data.</text>
</comment>
<protein>
    <recommendedName>
        <fullName evidence="3">Transglycosylase SLT domain-containing protein</fullName>
    </recommendedName>
</protein>